<feature type="domain" description="Sialidase" evidence="3">
    <location>
        <begin position="67"/>
        <end position="306"/>
    </location>
</feature>
<feature type="region of interest" description="Disordered" evidence="1">
    <location>
        <begin position="307"/>
        <end position="330"/>
    </location>
</feature>
<reference evidence="4 5" key="1">
    <citation type="submission" date="2013-07" db="EMBL/GenBank/DDBJ databases">
        <authorList>
            <person name="Stoco P.H."/>
            <person name="Wagner G."/>
            <person name="Gerber A."/>
            <person name="Zaha A."/>
            <person name="Thompson C."/>
            <person name="Bartholomeu D.C."/>
            <person name="Luckemeyer D.D."/>
            <person name="Bahia D."/>
            <person name="Loreto E."/>
            <person name="Prestes E.B."/>
            <person name="Lima F.M."/>
            <person name="Rodrigues-Luiz G."/>
            <person name="Vallejo G.A."/>
            <person name="Filho J.F."/>
            <person name="Monteiro K.M."/>
            <person name="Tyler K.M."/>
            <person name="de Almeida L.G."/>
            <person name="Ortiz M.F."/>
            <person name="Siervo M.A."/>
            <person name="de Moraes M.H."/>
            <person name="Cunha O.L."/>
            <person name="Mendonca-Neto R."/>
            <person name="Silva R."/>
            <person name="Teixeira S.M."/>
            <person name="Murta S.M."/>
            <person name="Sincero T.C."/>
            <person name="Mendes T.A."/>
            <person name="Urmenyi T.P."/>
            <person name="Silva V.G."/>
            <person name="da Rocha W.D."/>
            <person name="Andersson B."/>
            <person name="Romanha A.J."/>
            <person name="Steindel M."/>
            <person name="de Vasconcelos A.T."/>
            <person name="Grisard E.C."/>
        </authorList>
    </citation>
    <scope>NUCLEOTIDE SEQUENCE [LARGE SCALE GENOMIC DNA]</scope>
    <source>
        <strain evidence="4 5">SC58</strain>
    </source>
</reference>
<dbReference type="VEuPathDB" id="TriTrypDB:TRSC58_06797"/>
<evidence type="ECO:0000256" key="2">
    <source>
        <dbReference type="SAM" id="SignalP"/>
    </source>
</evidence>
<evidence type="ECO:0000259" key="3">
    <source>
        <dbReference type="Pfam" id="PF13859"/>
    </source>
</evidence>
<dbReference type="AlphaFoldDB" id="A0A061ISV2"/>
<dbReference type="InterPro" id="IPR036278">
    <property type="entry name" value="Sialidase_sf"/>
</dbReference>
<comment type="caution">
    <text evidence="4">The sequence shown here is derived from an EMBL/GenBank/DDBJ whole genome shotgun (WGS) entry which is preliminary data.</text>
</comment>
<dbReference type="Pfam" id="PF13859">
    <property type="entry name" value="BNR_3"/>
    <property type="match status" value="1"/>
</dbReference>
<name>A0A061ISV2_TRYRA</name>
<feature type="compositionally biased region" description="Polar residues" evidence="1">
    <location>
        <begin position="313"/>
        <end position="324"/>
    </location>
</feature>
<keyword evidence="2" id="KW-0732">Signal</keyword>
<evidence type="ECO:0000313" key="4">
    <source>
        <dbReference type="EMBL" id="ESL05549.1"/>
    </source>
</evidence>
<dbReference type="InterPro" id="IPR011040">
    <property type="entry name" value="Sialidase"/>
</dbReference>
<accession>A0A061ISV2</accession>
<gene>
    <name evidence="4" type="ORF">TRSC58_06797</name>
</gene>
<protein>
    <recommendedName>
        <fullName evidence="3">Sialidase domain-containing protein</fullName>
    </recommendedName>
</protein>
<dbReference type="EMBL" id="AUPL01006797">
    <property type="protein sequence ID" value="ESL05549.1"/>
    <property type="molecule type" value="Genomic_DNA"/>
</dbReference>
<dbReference type="CDD" id="cd15482">
    <property type="entry name" value="Sialidase_non-viral"/>
    <property type="match status" value="1"/>
</dbReference>
<evidence type="ECO:0000313" key="5">
    <source>
        <dbReference type="Proteomes" id="UP000031737"/>
    </source>
</evidence>
<feature type="chain" id="PRO_5001604804" description="Sialidase domain-containing protein" evidence="2">
    <location>
        <begin position="27"/>
        <end position="330"/>
    </location>
</feature>
<dbReference type="Proteomes" id="UP000031737">
    <property type="component" value="Unassembled WGS sequence"/>
</dbReference>
<proteinExistence type="predicted"/>
<dbReference type="SUPFAM" id="SSF50939">
    <property type="entry name" value="Sialidases"/>
    <property type="match status" value="1"/>
</dbReference>
<dbReference type="OrthoDB" id="250249at2759"/>
<evidence type="ECO:0000256" key="1">
    <source>
        <dbReference type="SAM" id="MobiDB-lite"/>
    </source>
</evidence>
<dbReference type="Gene3D" id="2.120.10.10">
    <property type="match status" value="1"/>
</dbReference>
<feature type="signal peptide" evidence="2">
    <location>
        <begin position="1"/>
        <end position="26"/>
    </location>
</feature>
<sequence>MSRHRFSFAALLLLFIVLICSDCGEAAHSHYAGLEASYSVGGQRSPPPLLLSSHVPISPTDYMFRGPHLVAVGGVLVAISGALFDADVQRHVVAGELTANISVSNGETWTPYTFEDDDGAVTRPRSYISGGAFNGIPEPFCAFVEGYNRSSGHENPHSRGGIFSEPNIYFARAAGSERSQFLVDTVPMKIPSRSSQRPDDLIGFFHNVSTPITRMADGTLVFPVQFLTMGRDIASTVMYFTQDPPQWTLARSASHVGCVNPTLLEWESGKLFMMASCEDGRRRVYASKDKGDTVDGGALGPVARVGHLGAKPTSPTSKLGSSLQRLVKRR</sequence>
<organism evidence="4 5">
    <name type="scientific">Trypanosoma rangeli SC58</name>
    <dbReference type="NCBI Taxonomy" id="429131"/>
    <lineage>
        <taxon>Eukaryota</taxon>
        <taxon>Discoba</taxon>
        <taxon>Euglenozoa</taxon>
        <taxon>Kinetoplastea</taxon>
        <taxon>Metakinetoplastina</taxon>
        <taxon>Trypanosomatida</taxon>
        <taxon>Trypanosomatidae</taxon>
        <taxon>Trypanosoma</taxon>
        <taxon>Herpetosoma</taxon>
    </lineage>
</organism>
<keyword evidence="5" id="KW-1185">Reference proteome</keyword>